<keyword evidence="4" id="KW-1185">Reference proteome</keyword>
<evidence type="ECO:0000256" key="1">
    <source>
        <dbReference type="ARBA" id="ARBA00006464"/>
    </source>
</evidence>
<dbReference type="Pfam" id="PF02397">
    <property type="entry name" value="Bac_transf"/>
    <property type="match status" value="2"/>
</dbReference>
<proteinExistence type="inferred from homology"/>
<protein>
    <submittedName>
        <fullName evidence="3">Sugar transferase</fullName>
    </submittedName>
</protein>
<keyword evidence="3" id="KW-0808">Transferase</keyword>
<feature type="domain" description="Bacterial sugar transferase" evidence="2">
    <location>
        <begin position="71"/>
        <end position="157"/>
    </location>
</feature>
<reference evidence="3 4" key="1">
    <citation type="submission" date="2023-10" db="EMBL/GenBank/DDBJ databases">
        <title>The genome sequence of Streptomyces sp. HUAS YS2.</title>
        <authorList>
            <person name="Mo P."/>
        </authorList>
    </citation>
    <scope>NUCLEOTIDE SEQUENCE [LARGE SCALE GENOMIC DNA]</scope>
    <source>
        <strain evidence="3 4">HUAS YS2</strain>
    </source>
</reference>
<name>A0ABZ0LU93_9ACTN</name>
<sequence>MTAKRVLDLTVALILLLLLSPVLLAVAAALALSALGPLEAPGGVLRREVRAGLGGRPYHLLSFRGGGRPITRLPQLLHVVRGEMSLVGPAPLSPDDEECRGEGRRRLTVRPGLTGLWQVSGRSDLPWEEMTLLDLHYVDHHWLGMDLAILGRTIHAWTRASVKASAHVS</sequence>
<accession>A0ABZ0LU93</accession>
<dbReference type="RefSeq" id="WP_318104603.1">
    <property type="nucleotide sequence ID" value="NZ_CP137573.1"/>
</dbReference>
<organism evidence="3 4">
    <name type="scientific">Streptomyces solicathayae</name>
    <dbReference type="NCBI Taxonomy" id="3081768"/>
    <lineage>
        <taxon>Bacteria</taxon>
        <taxon>Bacillati</taxon>
        <taxon>Actinomycetota</taxon>
        <taxon>Actinomycetes</taxon>
        <taxon>Kitasatosporales</taxon>
        <taxon>Streptomycetaceae</taxon>
        <taxon>Streptomyces</taxon>
    </lineage>
</organism>
<dbReference type="PANTHER" id="PTHR30576:SF10">
    <property type="entry name" value="SLL5057 PROTEIN"/>
    <property type="match status" value="1"/>
</dbReference>
<evidence type="ECO:0000259" key="2">
    <source>
        <dbReference type="Pfam" id="PF02397"/>
    </source>
</evidence>
<feature type="domain" description="Bacterial sugar transferase" evidence="2">
    <location>
        <begin position="4"/>
        <end position="64"/>
    </location>
</feature>
<dbReference type="GO" id="GO:0016740">
    <property type="term" value="F:transferase activity"/>
    <property type="evidence" value="ECO:0007669"/>
    <property type="project" value="UniProtKB-KW"/>
</dbReference>
<dbReference type="PANTHER" id="PTHR30576">
    <property type="entry name" value="COLANIC BIOSYNTHESIS UDP-GLUCOSE LIPID CARRIER TRANSFERASE"/>
    <property type="match status" value="1"/>
</dbReference>
<gene>
    <name evidence="3" type="ORF">R2D22_17425</name>
</gene>
<dbReference type="Proteomes" id="UP001301731">
    <property type="component" value="Chromosome"/>
</dbReference>
<evidence type="ECO:0000313" key="4">
    <source>
        <dbReference type="Proteomes" id="UP001301731"/>
    </source>
</evidence>
<evidence type="ECO:0000313" key="3">
    <source>
        <dbReference type="EMBL" id="WOX23080.1"/>
    </source>
</evidence>
<comment type="similarity">
    <text evidence="1">Belongs to the bacterial sugar transferase family.</text>
</comment>
<dbReference type="InterPro" id="IPR003362">
    <property type="entry name" value="Bact_transf"/>
</dbReference>
<dbReference type="EMBL" id="CP137573">
    <property type="protein sequence ID" value="WOX23080.1"/>
    <property type="molecule type" value="Genomic_DNA"/>
</dbReference>